<dbReference type="Proteomes" id="UP000076555">
    <property type="component" value="Unassembled WGS sequence"/>
</dbReference>
<name>A0A161V9L9_NODSP</name>
<evidence type="ECO:0008006" key="3">
    <source>
        <dbReference type="Google" id="ProtNLM"/>
    </source>
</evidence>
<dbReference type="EMBL" id="LWAJ01000278">
    <property type="protein sequence ID" value="KZL47836.1"/>
    <property type="molecule type" value="Genomic_DNA"/>
</dbReference>
<sequence>MTTIGSYQVKVQIESTVEETAFLSFATIEDMPTDWDFDWLSLWQNTSFECQNIIKLVYEGKVWGLVRYGLYPYPGFPKYLEIEHLEAHPTSRGEVAERFIEPIGKWLIWYAVKVGLKSCQTEADDPLVILSAVEKAVAYYRDKVEMEYVGVAPSAPGEDLYGFRFSRKAAAVFCQRQEREWGVPQLFD</sequence>
<proteinExistence type="predicted"/>
<evidence type="ECO:0000313" key="2">
    <source>
        <dbReference type="Proteomes" id="UP000076555"/>
    </source>
</evidence>
<protein>
    <recommendedName>
        <fullName evidence="3">GNAT family N-acetyltransferase</fullName>
    </recommendedName>
</protein>
<gene>
    <name evidence="1" type="ORF">A2T98_21305</name>
</gene>
<accession>A0A161V9L9</accession>
<reference evidence="1 2" key="1">
    <citation type="submission" date="2016-04" db="EMBL/GenBank/DDBJ databases">
        <title>Draft Genome Assembly of the Bloom-forming Cyanobacterium Nodularia spumigena Strain CENA596 in Shrimp Production Ponds.</title>
        <authorList>
            <person name="Popin R.V."/>
            <person name="Rigonato J."/>
            <person name="Abreu V.A."/>
            <person name="Andreote A.P."/>
            <person name="Silveira S.B."/>
            <person name="Odebrecht C."/>
            <person name="Fiore M.F."/>
        </authorList>
    </citation>
    <scope>NUCLEOTIDE SEQUENCE [LARGE SCALE GENOMIC DNA]</scope>
    <source>
        <strain evidence="1 2">CENA596</strain>
    </source>
</reference>
<dbReference type="OrthoDB" id="573326at2"/>
<dbReference type="RefSeq" id="WP_063874481.1">
    <property type="nucleotide sequence ID" value="NZ_CAWMRI010000278.1"/>
</dbReference>
<dbReference type="AlphaFoldDB" id="A0A161V9L9"/>
<evidence type="ECO:0000313" key="1">
    <source>
        <dbReference type="EMBL" id="KZL47836.1"/>
    </source>
</evidence>
<organism evidence="1 2">
    <name type="scientific">Nodularia spumigena CENA596</name>
    <dbReference type="NCBI Taxonomy" id="1819295"/>
    <lineage>
        <taxon>Bacteria</taxon>
        <taxon>Bacillati</taxon>
        <taxon>Cyanobacteriota</taxon>
        <taxon>Cyanophyceae</taxon>
        <taxon>Nostocales</taxon>
        <taxon>Nodulariaceae</taxon>
        <taxon>Nodularia</taxon>
    </lineage>
</organism>
<comment type="caution">
    <text evidence="1">The sequence shown here is derived from an EMBL/GenBank/DDBJ whole genome shotgun (WGS) entry which is preliminary data.</text>
</comment>